<dbReference type="Proteomes" id="UP001303046">
    <property type="component" value="Unassembled WGS sequence"/>
</dbReference>
<comment type="caution">
    <text evidence="2">The sequence shown here is derived from an EMBL/GenBank/DDBJ whole genome shotgun (WGS) entry which is preliminary data.</text>
</comment>
<accession>A0ABR1C3S1</accession>
<sequence>MMQSLEVLAFKEHSRQSESFTRTLTQLGKEGGSIAGSPANVAKVVEGFYSQLFSSTRLPAPVPSQTNCNSTRRGAANPSRRKRKRR</sequence>
<protein>
    <submittedName>
        <fullName evidence="2">Uncharacterized protein</fullName>
    </submittedName>
</protein>
<dbReference type="EMBL" id="JAVFWL010000002">
    <property type="protein sequence ID" value="KAK6733191.1"/>
    <property type="molecule type" value="Genomic_DNA"/>
</dbReference>
<name>A0ABR1C3S1_NECAM</name>
<feature type="compositionally biased region" description="Polar residues" evidence="1">
    <location>
        <begin position="59"/>
        <end position="72"/>
    </location>
</feature>
<evidence type="ECO:0000313" key="2">
    <source>
        <dbReference type="EMBL" id="KAK6733191.1"/>
    </source>
</evidence>
<gene>
    <name evidence="2" type="primary">Necator_chrII.g4926</name>
    <name evidence="2" type="ORF">RB195_017134</name>
</gene>
<organism evidence="2 3">
    <name type="scientific">Necator americanus</name>
    <name type="common">Human hookworm</name>
    <dbReference type="NCBI Taxonomy" id="51031"/>
    <lineage>
        <taxon>Eukaryota</taxon>
        <taxon>Metazoa</taxon>
        <taxon>Ecdysozoa</taxon>
        <taxon>Nematoda</taxon>
        <taxon>Chromadorea</taxon>
        <taxon>Rhabditida</taxon>
        <taxon>Rhabditina</taxon>
        <taxon>Rhabditomorpha</taxon>
        <taxon>Strongyloidea</taxon>
        <taxon>Ancylostomatidae</taxon>
        <taxon>Bunostominae</taxon>
        <taxon>Necator</taxon>
    </lineage>
</organism>
<reference evidence="2 3" key="1">
    <citation type="submission" date="2023-08" db="EMBL/GenBank/DDBJ databases">
        <title>A Necator americanus chromosomal reference genome.</title>
        <authorList>
            <person name="Ilik V."/>
            <person name="Petrzelkova K.J."/>
            <person name="Pardy F."/>
            <person name="Fuh T."/>
            <person name="Niatou-Singa F.S."/>
            <person name="Gouil Q."/>
            <person name="Baker L."/>
            <person name="Ritchie M.E."/>
            <person name="Jex A.R."/>
            <person name="Gazzola D."/>
            <person name="Li H."/>
            <person name="Toshio Fujiwara R."/>
            <person name="Zhan B."/>
            <person name="Aroian R.V."/>
            <person name="Pafco B."/>
            <person name="Schwarz E.M."/>
        </authorList>
    </citation>
    <scope>NUCLEOTIDE SEQUENCE [LARGE SCALE GENOMIC DNA]</scope>
    <source>
        <strain evidence="2 3">Aroian</strain>
        <tissue evidence="2">Whole animal</tissue>
    </source>
</reference>
<evidence type="ECO:0000256" key="1">
    <source>
        <dbReference type="SAM" id="MobiDB-lite"/>
    </source>
</evidence>
<proteinExistence type="predicted"/>
<keyword evidence="3" id="KW-1185">Reference proteome</keyword>
<evidence type="ECO:0000313" key="3">
    <source>
        <dbReference type="Proteomes" id="UP001303046"/>
    </source>
</evidence>
<feature type="region of interest" description="Disordered" evidence="1">
    <location>
        <begin position="59"/>
        <end position="86"/>
    </location>
</feature>